<proteinExistence type="predicted"/>
<feature type="compositionally biased region" description="Polar residues" evidence="1">
    <location>
        <begin position="1"/>
        <end position="23"/>
    </location>
</feature>
<evidence type="ECO:0000313" key="3">
    <source>
        <dbReference type="Proteomes" id="UP000499080"/>
    </source>
</evidence>
<keyword evidence="3" id="KW-1185">Reference proteome</keyword>
<feature type="region of interest" description="Disordered" evidence="1">
    <location>
        <begin position="1"/>
        <end position="28"/>
    </location>
</feature>
<comment type="caution">
    <text evidence="2">The sequence shown here is derived from an EMBL/GenBank/DDBJ whole genome shotgun (WGS) entry which is preliminary data.</text>
</comment>
<evidence type="ECO:0000313" key="2">
    <source>
        <dbReference type="EMBL" id="GBM85889.1"/>
    </source>
</evidence>
<dbReference type="AlphaFoldDB" id="A0A4Y2J8I7"/>
<gene>
    <name evidence="2" type="ORF">AVEN_144316_1</name>
</gene>
<sequence>MINATTAVGNQGQSPKSQSSATGQPLPKEVRPIIGVEVARFHTITIPTRKARTRLLIRWLLIRELAVHPGGTRWNISFPCHPKSFFLNRRG</sequence>
<name>A0A4Y2J8I7_ARAVE</name>
<organism evidence="2 3">
    <name type="scientific">Araneus ventricosus</name>
    <name type="common">Orbweaver spider</name>
    <name type="synonym">Epeira ventricosa</name>
    <dbReference type="NCBI Taxonomy" id="182803"/>
    <lineage>
        <taxon>Eukaryota</taxon>
        <taxon>Metazoa</taxon>
        <taxon>Ecdysozoa</taxon>
        <taxon>Arthropoda</taxon>
        <taxon>Chelicerata</taxon>
        <taxon>Arachnida</taxon>
        <taxon>Araneae</taxon>
        <taxon>Araneomorphae</taxon>
        <taxon>Entelegynae</taxon>
        <taxon>Araneoidea</taxon>
        <taxon>Araneidae</taxon>
        <taxon>Araneus</taxon>
    </lineage>
</organism>
<dbReference type="Proteomes" id="UP000499080">
    <property type="component" value="Unassembled WGS sequence"/>
</dbReference>
<protein>
    <submittedName>
        <fullName evidence="2">Uncharacterized protein</fullName>
    </submittedName>
</protein>
<reference evidence="2 3" key="1">
    <citation type="journal article" date="2019" name="Sci. Rep.">
        <title>Orb-weaving spider Araneus ventricosus genome elucidates the spidroin gene catalogue.</title>
        <authorList>
            <person name="Kono N."/>
            <person name="Nakamura H."/>
            <person name="Ohtoshi R."/>
            <person name="Moran D.A.P."/>
            <person name="Shinohara A."/>
            <person name="Yoshida Y."/>
            <person name="Fujiwara M."/>
            <person name="Mori M."/>
            <person name="Tomita M."/>
            <person name="Arakawa K."/>
        </authorList>
    </citation>
    <scope>NUCLEOTIDE SEQUENCE [LARGE SCALE GENOMIC DNA]</scope>
</reference>
<dbReference type="EMBL" id="BGPR01003270">
    <property type="protein sequence ID" value="GBM85889.1"/>
    <property type="molecule type" value="Genomic_DNA"/>
</dbReference>
<accession>A0A4Y2J8I7</accession>
<evidence type="ECO:0000256" key="1">
    <source>
        <dbReference type="SAM" id="MobiDB-lite"/>
    </source>
</evidence>